<dbReference type="InterPro" id="IPR050889">
    <property type="entry name" value="Dendritic_Spine_Reg/Scaffold"/>
</dbReference>
<dbReference type="EMBL" id="JBGBPQ010000014">
    <property type="protein sequence ID" value="KAL1510993.1"/>
    <property type="molecule type" value="Genomic_DNA"/>
</dbReference>
<dbReference type="InterPro" id="IPR002110">
    <property type="entry name" value="Ankyrin_rpt"/>
</dbReference>
<accession>A0AB34J0I2</accession>
<name>A0AB34J0I2_PRYPA</name>
<protein>
    <submittedName>
        <fullName evidence="4">Uncharacterized protein</fullName>
    </submittedName>
</protein>
<evidence type="ECO:0000256" key="3">
    <source>
        <dbReference type="PROSITE-ProRule" id="PRU00023"/>
    </source>
</evidence>
<dbReference type="Pfam" id="PF12796">
    <property type="entry name" value="Ank_2"/>
    <property type="match status" value="1"/>
</dbReference>
<dbReference type="Pfam" id="PF00023">
    <property type="entry name" value="Ank"/>
    <property type="match status" value="1"/>
</dbReference>
<keyword evidence="1" id="KW-0677">Repeat</keyword>
<dbReference type="InterPro" id="IPR036770">
    <property type="entry name" value="Ankyrin_rpt-contain_sf"/>
</dbReference>
<dbReference type="Proteomes" id="UP001515480">
    <property type="component" value="Unassembled WGS sequence"/>
</dbReference>
<feature type="repeat" description="ANK" evidence="3">
    <location>
        <begin position="493"/>
        <end position="525"/>
    </location>
</feature>
<proteinExistence type="predicted"/>
<gene>
    <name evidence="4" type="ORF">AB1Y20_005818</name>
</gene>
<dbReference type="Gene3D" id="1.25.40.20">
    <property type="entry name" value="Ankyrin repeat-containing domain"/>
    <property type="match status" value="1"/>
</dbReference>
<reference evidence="4 5" key="1">
    <citation type="journal article" date="2024" name="Science">
        <title>Giant polyketide synthase enzymes in the biosynthesis of giant marine polyether toxins.</title>
        <authorList>
            <person name="Fallon T.R."/>
            <person name="Shende V.V."/>
            <person name="Wierzbicki I.H."/>
            <person name="Pendleton A.L."/>
            <person name="Watervoot N.F."/>
            <person name="Auber R.P."/>
            <person name="Gonzalez D.J."/>
            <person name="Wisecaver J.H."/>
            <person name="Moore B.S."/>
        </authorList>
    </citation>
    <scope>NUCLEOTIDE SEQUENCE [LARGE SCALE GENOMIC DNA]</scope>
    <source>
        <strain evidence="4 5">12B1</strain>
    </source>
</reference>
<feature type="repeat" description="ANK" evidence="3">
    <location>
        <begin position="562"/>
        <end position="594"/>
    </location>
</feature>
<dbReference type="PROSITE" id="PS50088">
    <property type="entry name" value="ANK_REPEAT"/>
    <property type="match status" value="2"/>
</dbReference>
<dbReference type="PANTHER" id="PTHR24166:SF48">
    <property type="entry name" value="PROTEIN VAPYRIN"/>
    <property type="match status" value="1"/>
</dbReference>
<keyword evidence="5" id="KW-1185">Reference proteome</keyword>
<dbReference type="SUPFAM" id="SSF48403">
    <property type="entry name" value="Ankyrin repeat"/>
    <property type="match status" value="1"/>
</dbReference>
<sequence>MGSAASAHSGQKPPCSLKNRLLDKCEKPRSTHDFSDCVSRVLCSPQHLMKCNMSDTDLSYSSSLSEDSISYGCHYPMYTMDMATFLSLDTLRPHEEMQQKGRVHQWKRGDGPIIFLSHQWTSFSHPDHTNKQLHTVQAVLRAIIRGEMADLFTDPFEWRAFARANAPFTTTSLHGEWELLSPQGMAEEVAHSQIWIDYACVPQYAENQKERLLAIDSIPWYIDHSMNFFVVVPPIEHSELPGVSCDYYSWKQRGWCRLEEQVQELGLAPLQQAHLHRRPVVIHGERAVSSFDAHDNFYTGWNQTTSIFHGDFTCCRFNHIAKVIENGKEVERAIPCDKERIRPMVAALWDRKIAHEAEMPRDVKSLSMWRWISHKSIMLADDHAEEDDAQLKCLDDITTKYMLLTHGMEGFIKDQMYQCESHISLTRIFFPDLPADRLAGFMEYNTAYKDLMKHPEKHLLQVCLSHVVAEGHLGMVRLLHEEHGADLHFHHPWGLSMLEYAAGKGHCRVLKYILDHGGAAHINDKTPRIGISALDRACKAGLLDVLRLLVEYGVSLETTRFDGSSAVHAAASMGHVHILRELHTLGCNMSAPNLAGDTPRMIAKRCHHLRAAAFLESLE</sequence>
<evidence type="ECO:0000313" key="4">
    <source>
        <dbReference type="EMBL" id="KAL1510993.1"/>
    </source>
</evidence>
<organism evidence="4 5">
    <name type="scientific">Prymnesium parvum</name>
    <name type="common">Toxic golden alga</name>
    <dbReference type="NCBI Taxonomy" id="97485"/>
    <lineage>
        <taxon>Eukaryota</taxon>
        <taxon>Haptista</taxon>
        <taxon>Haptophyta</taxon>
        <taxon>Prymnesiophyceae</taxon>
        <taxon>Prymnesiales</taxon>
        <taxon>Prymnesiaceae</taxon>
        <taxon>Prymnesium</taxon>
    </lineage>
</organism>
<keyword evidence="2 3" id="KW-0040">ANK repeat</keyword>
<evidence type="ECO:0000256" key="2">
    <source>
        <dbReference type="ARBA" id="ARBA00023043"/>
    </source>
</evidence>
<dbReference type="PANTHER" id="PTHR24166">
    <property type="entry name" value="ROLLING PEBBLES, ISOFORM B"/>
    <property type="match status" value="1"/>
</dbReference>
<comment type="caution">
    <text evidence="4">The sequence shown here is derived from an EMBL/GenBank/DDBJ whole genome shotgun (WGS) entry which is preliminary data.</text>
</comment>
<evidence type="ECO:0000313" key="5">
    <source>
        <dbReference type="Proteomes" id="UP001515480"/>
    </source>
</evidence>
<dbReference type="PROSITE" id="PS50297">
    <property type="entry name" value="ANK_REP_REGION"/>
    <property type="match status" value="1"/>
</dbReference>
<dbReference type="AlphaFoldDB" id="A0AB34J0I2"/>
<dbReference type="SMART" id="SM00248">
    <property type="entry name" value="ANK"/>
    <property type="match status" value="4"/>
</dbReference>
<evidence type="ECO:0000256" key="1">
    <source>
        <dbReference type="ARBA" id="ARBA00022737"/>
    </source>
</evidence>